<evidence type="ECO:0000313" key="1">
    <source>
        <dbReference type="EMBL" id="AJO21693.1"/>
    </source>
</evidence>
<name>A0AAN0T3H7_HEYCO</name>
<keyword evidence="2" id="KW-1185">Reference proteome</keyword>
<dbReference type="Proteomes" id="UP000032024">
    <property type="component" value="Chromosome"/>
</dbReference>
<dbReference type="EMBL" id="CP010525">
    <property type="protein sequence ID" value="AJO21693.1"/>
    <property type="molecule type" value="Genomic_DNA"/>
</dbReference>
<organism evidence="1 2">
    <name type="scientific">Heyndrickxia coagulans</name>
    <name type="common">Weizmannia coagulans</name>
    <dbReference type="NCBI Taxonomy" id="1398"/>
    <lineage>
        <taxon>Bacteria</taxon>
        <taxon>Bacillati</taxon>
        <taxon>Bacillota</taxon>
        <taxon>Bacilli</taxon>
        <taxon>Bacillales</taxon>
        <taxon>Bacillaceae</taxon>
        <taxon>Heyndrickxia</taxon>
    </lineage>
</organism>
<protein>
    <submittedName>
        <fullName evidence="1">Uncharacterized protein</fullName>
    </submittedName>
</protein>
<gene>
    <name evidence="1" type="ORF">SB48_HM08orf01380</name>
</gene>
<sequence>MKTAKGTIVFAGFAGMKRHLFMVPPNFTAFSQTPPHAALFKKCCFW</sequence>
<dbReference type="AlphaFoldDB" id="A0AAN0T3H7"/>
<accession>A0AAN0T3H7</accession>
<proteinExistence type="predicted"/>
<reference evidence="2" key="1">
    <citation type="submission" date="2015-01" db="EMBL/GenBank/DDBJ databases">
        <title>Comparative genome analysis of Bacillus coagulans HM-08, Clostridium butyricum HM-68, Bacillus subtilis HM-66 and Bacillus paralicheniformis BL-09.</title>
        <authorList>
            <person name="Zhang H."/>
        </authorList>
    </citation>
    <scope>NUCLEOTIDE SEQUENCE [LARGE SCALE GENOMIC DNA]</scope>
    <source>
        <strain evidence="2">HM-08</strain>
    </source>
</reference>
<evidence type="ECO:0000313" key="2">
    <source>
        <dbReference type="Proteomes" id="UP000032024"/>
    </source>
</evidence>